<evidence type="ECO:0000256" key="1">
    <source>
        <dbReference type="SAM" id="MobiDB-lite"/>
    </source>
</evidence>
<name>A0A0F9MKS1_9ZZZZ</name>
<proteinExistence type="predicted"/>
<reference evidence="2" key="1">
    <citation type="journal article" date="2015" name="Nature">
        <title>Complex archaea that bridge the gap between prokaryotes and eukaryotes.</title>
        <authorList>
            <person name="Spang A."/>
            <person name="Saw J.H."/>
            <person name="Jorgensen S.L."/>
            <person name="Zaremba-Niedzwiedzka K."/>
            <person name="Martijn J."/>
            <person name="Lind A.E."/>
            <person name="van Eijk R."/>
            <person name="Schleper C."/>
            <person name="Guy L."/>
            <person name="Ettema T.J."/>
        </authorList>
    </citation>
    <scope>NUCLEOTIDE SEQUENCE</scope>
</reference>
<accession>A0A0F9MKS1</accession>
<dbReference type="AlphaFoldDB" id="A0A0F9MKS1"/>
<organism evidence="2">
    <name type="scientific">marine sediment metagenome</name>
    <dbReference type="NCBI Taxonomy" id="412755"/>
    <lineage>
        <taxon>unclassified sequences</taxon>
        <taxon>metagenomes</taxon>
        <taxon>ecological metagenomes</taxon>
    </lineage>
</organism>
<protein>
    <submittedName>
        <fullName evidence="2">Uncharacterized protein</fullName>
    </submittedName>
</protein>
<dbReference type="EMBL" id="LAZR01009932">
    <property type="protein sequence ID" value="KKM69777.1"/>
    <property type="molecule type" value="Genomic_DNA"/>
</dbReference>
<comment type="caution">
    <text evidence="2">The sequence shown here is derived from an EMBL/GenBank/DDBJ whole genome shotgun (WGS) entry which is preliminary data.</text>
</comment>
<gene>
    <name evidence="2" type="ORF">LCGC14_1447300</name>
</gene>
<dbReference type="SUPFAM" id="SSF50118">
    <property type="entry name" value="Cell growth inhibitor/plasmid maintenance toxic component"/>
    <property type="match status" value="1"/>
</dbReference>
<feature type="region of interest" description="Disordered" evidence="1">
    <location>
        <begin position="1"/>
        <end position="23"/>
    </location>
</feature>
<sequence>MGFGKGDIISVNKKEWQHSKSKPHRPALVVIDSGDDYTFVAPITHVNKHNKHHKHHIILHSPEDLEEFY</sequence>
<evidence type="ECO:0000313" key="2">
    <source>
        <dbReference type="EMBL" id="KKM69777.1"/>
    </source>
</evidence>